<feature type="signal peptide" evidence="1">
    <location>
        <begin position="1"/>
        <end position="19"/>
    </location>
</feature>
<name>A0AA39ME33_9AGAR</name>
<accession>A0AA39ME33</accession>
<evidence type="ECO:0000313" key="2">
    <source>
        <dbReference type="EMBL" id="KAK0430354.1"/>
    </source>
</evidence>
<dbReference type="EMBL" id="JAUEPT010000154">
    <property type="protein sequence ID" value="KAK0430354.1"/>
    <property type="molecule type" value="Genomic_DNA"/>
</dbReference>
<dbReference type="AlphaFoldDB" id="A0AA39ME33"/>
<protein>
    <submittedName>
        <fullName evidence="2">Uncharacterized protein</fullName>
    </submittedName>
</protein>
<evidence type="ECO:0000313" key="3">
    <source>
        <dbReference type="Proteomes" id="UP001175226"/>
    </source>
</evidence>
<gene>
    <name evidence="2" type="ORF">EV421DRAFT_1744169</name>
</gene>
<organism evidence="2 3">
    <name type="scientific">Armillaria borealis</name>
    <dbReference type="NCBI Taxonomy" id="47425"/>
    <lineage>
        <taxon>Eukaryota</taxon>
        <taxon>Fungi</taxon>
        <taxon>Dikarya</taxon>
        <taxon>Basidiomycota</taxon>
        <taxon>Agaricomycotina</taxon>
        <taxon>Agaricomycetes</taxon>
        <taxon>Agaricomycetidae</taxon>
        <taxon>Agaricales</taxon>
        <taxon>Marasmiineae</taxon>
        <taxon>Physalacriaceae</taxon>
        <taxon>Armillaria</taxon>
    </lineage>
</organism>
<keyword evidence="1" id="KW-0732">Signal</keyword>
<sequence>MGVQVALALVMDILLGVHLNSPPSARRIYSRTSFGVLAIGMEKVINDHKNQQCYFAIKWAVTAVGTGYATRSILTTANVVAGTNSASPGMDKWYKESMRPLWLSNITTLQSSPSLIRLLREVSGCVPVGTITHQMTWQ</sequence>
<evidence type="ECO:0000256" key="1">
    <source>
        <dbReference type="SAM" id="SignalP"/>
    </source>
</evidence>
<reference evidence="2" key="1">
    <citation type="submission" date="2023-06" db="EMBL/GenBank/DDBJ databases">
        <authorList>
            <consortium name="Lawrence Berkeley National Laboratory"/>
            <person name="Ahrendt S."/>
            <person name="Sahu N."/>
            <person name="Indic B."/>
            <person name="Wong-Bajracharya J."/>
            <person name="Merenyi Z."/>
            <person name="Ke H.-M."/>
            <person name="Monk M."/>
            <person name="Kocsube S."/>
            <person name="Drula E."/>
            <person name="Lipzen A."/>
            <person name="Balint B."/>
            <person name="Henrissat B."/>
            <person name="Andreopoulos B."/>
            <person name="Martin F.M."/>
            <person name="Harder C.B."/>
            <person name="Rigling D."/>
            <person name="Ford K.L."/>
            <person name="Foster G.D."/>
            <person name="Pangilinan J."/>
            <person name="Papanicolaou A."/>
            <person name="Barry K."/>
            <person name="LaButti K."/>
            <person name="Viragh M."/>
            <person name="Koriabine M."/>
            <person name="Yan M."/>
            <person name="Riley R."/>
            <person name="Champramary S."/>
            <person name="Plett K.L."/>
            <person name="Tsai I.J."/>
            <person name="Slot J."/>
            <person name="Sipos G."/>
            <person name="Plett J."/>
            <person name="Nagy L.G."/>
            <person name="Grigoriev I.V."/>
        </authorList>
    </citation>
    <scope>NUCLEOTIDE SEQUENCE</scope>
    <source>
        <strain evidence="2">FPL87.14</strain>
    </source>
</reference>
<keyword evidence="3" id="KW-1185">Reference proteome</keyword>
<dbReference type="Proteomes" id="UP001175226">
    <property type="component" value="Unassembled WGS sequence"/>
</dbReference>
<feature type="chain" id="PRO_5041202256" evidence="1">
    <location>
        <begin position="20"/>
        <end position="138"/>
    </location>
</feature>
<comment type="caution">
    <text evidence="2">The sequence shown here is derived from an EMBL/GenBank/DDBJ whole genome shotgun (WGS) entry which is preliminary data.</text>
</comment>
<proteinExistence type="predicted"/>